<gene>
    <name evidence="2" type="ORF">GSMUA_124000.1</name>
</gene>
<keyword evidence="4" id="KW-1185">Reference proteome</keyword>
<proteinExistence type="predicted"/>
<feature type="region of interest" description="Disordered" evidence="1">
    <location>
        <begin position="38"/>
        <end position="68"/>
    </location>
</feature>
<dbReference type="EnsemblPlants" id="Ma04_t17900.1">
    <property type="protein sequence ID" value="Ma04_p17900.1"/>
    <property type="gene ID" value="Ma04_g17900"/>
</dbReference>
<reference evidence="2" key="1">
    <citation type="submission" date="2021-03" db="EMBL/GenBank/DDBJ databases">
        <authorList>
            <consortium name="Genoscope - CEA"/>
            <person name="William W."/>
        </authorList>
    </citation>
    <scope>NUCLEOTIDE SEQUENCE</scope>
    <source>
        <strain evidence="2">Doubled-haploid Pahang</strain>
    </source>
</reference>
<dbReference type="Proteomes" id="UP000012960">
    <property type="component" value="Unplaced"/>
</dbReference>
<organism evidence="3 4">
    <name type="scientific">Musa acuminata subsp. malaccensis</name>
    <name type="common">Wild banana</name>
    <name type="synonym">Musa malaccensis</name>
    <dbReference type="NCBI Taxonomy" id="214687"/>
    <lineage>
        <taxon>Eukaryota</taxon>
        <taxon>Viridiplantae</taxon>
        <taxon>Streptophyta</taxon>
        <taxon>Embryophyta</taxon>
        <taxon>Tracheophyta</taxon>
        <taxon>Spermatophyta</taxon>
        <taxon>Magnoliopsida</taxon>
        <taxon>Liliopsida</taxon>
        <taxon>Zingiberales</taxon>
        <taxon>Musaceae</taxon>
        <taxon>Musa</taxon>
    </lineage>
</organism>
<dbReference type="InParanoid" id="A0A804IQX9"/>
<reference evidence="3" key="2">
    <citation type="submission" date="2021-05" db="UniProtKB">
        <authorList>
            <consortium name="EnsemblPlants"/>
        </authorList>
    </citation>
    <scope>IDENTIFICATION</scope>
    <source>
        <strain evidence="3">subsp. malaccensis</strain>
    </source>
</reference>
<dbReference type="AlphaFoldDB" id="A0A804IQX9"/>
<evidence type="ECO:0000256" key="1">
    <source>
        <dbReference type="SAM" id="MobiDB-lite"/>
    </source>
</evidence>
<feature type="compositionally biased region" description="Polar residues" evidence="1">
    <location>
        <begin position="49"/>
        <end position="68"/>
    </location>
</feature>
<dbReference type="EMBL" id="HG996469">
    <property type="protein sequence ID" value="CAG1842605.1"/>
    <property type="molecule type" value="Genomic_DNA"/>
</dbReference>
<accession>A0A804IQX9</accession>
<evidence type="ECO:0000313" key="3">
    <source>
        <dbReference type="EnsemblPlants" id="Ma04_p17900.1"/>
    </source>
</evidence>
<evidence type="ECO:0000313" key="4">
    <source>
        <dbReference type="Proteomes" id="UP000012960"/>
    </source>
</evidence>
<protein>
    <submittedName>
        <fullName evidence="2">(wild Malaysian banana) hypothetical protein</fullName>
    </submittedName>
</protein>
<evidence type="ECO:0000313" key="2">
    <source>
        <dbReference type="EMBL" id="CAG1842605.1"/>
    </source>
</evidence>
<name>A0A804IQX9_MUSAM</name>
<dbReference type="Gramene" id="Ma04_t17900.1">
    <property type="protein sequence ID" value="Ma04_p17900.1"/>
    <property type="gene ID" value="Ma04_g17900"/>
</dbReference>
<sequence>MRLRIFQTSICASFSVLPSDAWFFDVAQETISRISGKARFGNRERESDSPTASISAQSTSSVRSHGSS</sequence>